<feature type="compositionally biased region" description="Pro residues" evidence="1">
    <location>
        <begin position="173"/>
        <end position="204"/>
    </location>
</feature>
<sequence>MPEETPVAIFWDIDKLPLPSESPTYETVLKIIDKAHGYGPVTLFKAYSDAPALVNGESARCDLLAAGVSFVNCKQVESNSNTISVDMLVYAMDHPTPATLVVISDDNLLIYACSMLRMRKYRIVVVSPSNASHHMQGESSAFVDWTGLVEAGDDGQEYDPRSVESLECGLPAAIPPAAPPETPPSAPPAAVPAPAPPAAPPAAPPGANVARPNSQNWGAPVDQESPGTIGVPAHDLPVWSFPNDSDVMTPSSENGSRLPSSLRATSAAPRDRSLFQGLIHELKQHGSHPDRSAVAIALLAGDPSAYARAGVVSFKRFAAKAVAAGVVTLGKSKNGAGRVINTIYLSPAWEHSTSVSTGKTLEAQPSAQELSPAIAEFRCLIEVLQQERESCLDSAHVATWLMEHFPREFCKGGVIGESFGGFNNYVERAKKAGVVTVSKGNVQGGTWVQSISLNPTWRLAGASINTPMSTTVHSTGPPSVPESFSPLVERLREMRDNNIARPYRRTVHAALITENPLIYSTVGLGDFREFGEYAKDAERAGIVALGGEGEREWITLAVNYCNFQI</sequence>
<organism evidence="3 4">
    <name type="scientific">Athelia psychrophila</name>
    <dbReference type="NCBI Taxonomy" id="1759441"/>
    <lineage>
        <taxon>Eukaryota</taxon>
        <taxon>Fungi</taxon>
        <taxon>Dikarya</taxon>
        <taxon>Basidiomycota</taxon>
        <taxon>Agaricomycotina</taxon>
        <taxon>Agaricomycetes</taxon>
        <taxon>Agaricomycetidae</taxon>
        <taxon>Atheliales</taxon>
        <taxon>Atheliaceae</taxon>
        <taxon>Athelia</taxon>
    </lineage>
</organism>
<dbReference type="EMBL" id="KV417483">
    <property type="protein sequence ID" value="KZP33213.1"/>
    <property type="molecule type" value="Genomic_DNA"/>
</dbReference>
<dbReference type="Proteomes" id="UP000076532">
    <property type="component" value="Unassembled WGS sequence"/>
</dbReference>
<reference evidence="3 4" key="1">
    <citation type="journal article" date="2016" name="Mol. Biol. Evol.">
        <title>Comparative Genomics of Early-Diverging Mushroom-Forming Fungi Provides Insights into the Origins of Lignocellulose Decay Capabilities.</title>
        <authorList>
            <person name="Nagy L.G."/>
            <person name="Riley R."/>
            <person name="Tritt A."/>
            <person name="Adam C."/>
            <person name="Daum C."/>
            <person name="Floudas D."/>
            <person name="Sun H."/>
            <person name="Yadav J.S."/>
            <person name="Pangilinan J."/>
            <person name="Larsson K.H."/>
            <person name="Matsuura K."/>
            <person name="Barry K."/>
            <person name="Labutti K."/>
            <person name="Kuo R."/>
            <person name="Ohm R.A."/>
            <person name="Bhattacharya S.S."/>
            <person name="Shirouzu T."/>
            <person name="Yoshinaga Y."/>
            <person name="Martin F.M."/>
            <person name="Grigoriev I.V."/>
            <person name="Hibbett D.S."/>
        </authorList>
    </citation>
    <scope>NUCLEOTIDE SEQUENCE [LARGE SCALE GENOMIC DNA]</scope>
    <source>
        <strain evidence="3 4">CBS 109695</strain>
    </source>
</reference>
<evidence type="ECO:0000259" key="2">
    <source>
        <dbReference type="Pfam" id="PF01936"/>
    </source>
</evidence>
<evidence type="ECO:0000256" key="1">
    <source>
        <dbReference type="SAM" id="MobiDB-lite"/>
    </source>
</evidence>
<dbReference type="STRING" id="436010.A0A166VZ84"/>
<dbReference type="InterPro" id="IPR024768">
    <property type="entry name" value="Marf1"/>
</dbReference>
<dbReference type="PANTHER" id="PTHR14379">
    <property type="entry name" value="LIMKAIN B LKAP"/>
    <property type="match status" value="1"/>
</dbReference>
<dbReference type="OrthoDB" id="549353at2759"/>
<feature type="compositionally biased region" description="Polar residues" evidence="1">
    <location>
        <begin position="242"/>
        <end position="264"/>
    </location>
</feature>
<dbReference type="AlphaFoldDB" id="A0A166VZ84"/>
<gene>
    <name evidence="3" type="ORF">FIBSPDRAFT_924738</name>
</gene>
<evidence type="ECO:0000313" key="4">
    <source>
        <dbReference type="Proteomes" id="UP000076532"/>
    </source>
</evidence>
<dbReference type="Gene3D" id="3.40.50.1010">
    <property type="entry name" value="5'-nuclease"/>
    <property type="match status" value="1"/>
</dbReference>
<feature type="region of interest" description="Disordered" evidence="1">
    <location>
        <begin position="171"/>
        <end position="267"/>
    </location>
</feature>
<evidence type="ECO:0000313" key="3">
    <source>
        <dbReference type="EMBL" id="KZP33213.1"/>
    </source>
</evidence>
<dbReference type="GO" id="GO:0005777">
    <property type="term" value="C:peroxisome"/>
    <property type="evidence" value="ECO:0007669"/>
    <property type="project" value="InterPro"/>
</dbReference>
<dbReference type="CDD" id="cd10910">
    <property type="entry name" value="PIN_limkain_b1_N_like"/>
    <property type="match status" value="1"/>
</dbReference>
<accession>A0A166VZ84</accession>
<feature type="domain" description="NYN" evidence="2">
    <location>
        <begin position="7"/>
        <end position="143"/>
    </location>
</feature>
<proteinExistence type="predicted"/>
<dbReference type="PANTHER" id="PTHR14379:SF3">
    <property type="entry name" value="MEIOSIS REGULATOR AND MRNA STABILITY FACTOR 1"/>
    <property type="match status" value="1"/>
</dbReference>
<dbReference type="Pfam" id="PF01936">
    <property type="entry name" value="NYN"/>
    <property type="match status" value="1"/>
</dbReference>
<protein>
    <recommendedName>
        <fullName evidence="2">NYN domain-containing protein</fullName>
    </recommendedName>
</protein>
<name>A0A166VZ84_9AGAM</name>
<dbReference type="InterPro" id="IPR021139">
    <property type="entry name" value="NYN"/>
</dbReference>
<dbReference type="GO" id="GO:0004540">
    <property type="term" value="F:RNA nuclease activity"/>
    <property type="evidence" value="ECO:0007669"/>
    <property type="project" value="InterPro"/>
</dbReference>
<dbReference type="GO" id="GO:0010468">
    <property type="term" value="P:regulation of gene expression"/>
    <property type="evidence" value="ECO:0007669"/>
    <property type="project" value="InterPro"/>
</dbReference>
<keyword evidence="4" id="KW-1185">Reference proteome</keyword>